<sequence>MPFVTIDLLRGKSPAYLESVSDAVHEALVEGLGMFPDDRFQVIHQLAPGELVFSRTFRGGPRSDDFIVFTITDGLDRGDEAKKAFYLALTRNLAASPGVRPADVFVKMLVTPPINFSFADGEAATDTTAREARERAALASTPTPAT</sequence>
<dbReference type="PANTHER" id="PTHR38460">
    <property type="entry name" value="TAUTOMERASE YOLI-RELATED"/>
    <property type="match status" value="1"/>
</dbReference>
<protein>
    <submittedName>
        <fullName evidence="2">Tautomerase family protein</fullName>
    </submittedName>
</protein>
<name>A0A6G9GTI5_9ACTN</name>
<reference evidence="2 3" key="1">
    <citation type="submission" date="2020-03" db="EMBL/GenBank/DDBJ databases">
        <title>A novel species.</title>
        <authorList>
            <person name="Gao J."/>
        </authorList>
    </citation>
    <scope>NUCLEOTIDE SEQUENCE [LARGE SCALE GENOMIC DNA]</scope>
    <source>
        <strain evidence="2 3">QMT-12</strain>
    </source>
</reference>
<keyword evidence="3" id="KW-1185">Reference proteome</keyword>
<dbReference type="KEGG" id="slia:HA039_03945"/>
<gene>
    <name evidence="2" type="ORF">HA039_03945</name>
</gene>
<dbReference type="InterPro" id="IPR037479">
    <property type="entry name" value="Tauto_MSAD"/>
</dbReference>
<dbReference type="Proteomes" id="UP000501179">
    <property type="component" value="Chromosome"/>
</dbReference>
<evidence type="ECO:0000256" key="1">
    <source>
        <dbReference type="SAM" id="MobiDB-lite"/>
    </source>
</evidence>
<feature type="region of interest" description="Disordered" evidence="1">
    <location>
        <begin position="123"/>
        <end position="146"/>
    </location>
</feature>
<evidence type="ECO:0000313" key="3">
    <source>
        <dbReference type="Proteomes" id="UP000501179"/>
    </source>
</evidence>
<accession>A0A6G9GTI5</accession>
<dbReference type="Pfam" id="PF14552">
    <property type="entry name" value="Tautomerase_2"/>
    <property type="match status" value="1"/>
</dbReference>
<proteinExistence type="predicted"/>
<organism evidence="2 3">
    <name type="scientific">Streptomyces liangshanensis</name>
    <dbReference type="NCBI Taxonomy" id="2717324"/>
    <lineage>
        <taxon>Bacteria</taxon>
        <taxon>Bacillati</taxon>
        <taxon>Actinomycetota</taxon>
        <taxon>Actinomycetes</taxon>
        <taxon>Kitasatosporales</taxon>
        <taxon>Streptomycetaceae</taxon>
        <taxon>Streptomyces</taxon>
    </lineage>
</organism>
<dbReference type="RefSeq" id="WP_167023813.1">
    <property type="nucleotide sequence ID" value="NZ_CP050177.1"/>
</dbReference>
<dbReference type="SUPFAM" id="SSF55331">
    <property type="entry name" value="Tautomerase/MIF"/>
    <property type="match status" value="1"/>
</dbReference>
<dbReference type="EMBL" id="CP050177">
    <property type="protein sequence ID" value="QIQ01558.1"/>
    <property type="molecule type" value="Genomic_DNA"/>
</dbReference>
<dbReference type="InterPro" id="IPR014347">
    <property type="entry name" value="Tautomerase/MIF_sf"/>
</dbReference>
<dbReference type="AlphaFoldDB" id="A0A6G9GTI5"/>
<dbReference type="PANTHER" id="PTHR38460:SF1">
    <property type="entry name" value="TAUTOMERASE YOLI-RELATED"/>
    <property type="match status" value="1"/>
</dbReference>
<evidence type="ECO:0000313" key="2">
    <source>
        <dbReference type="EMBL" id="QIQ01558.1"/>
    </source>
</evidence>
<dbReference type="Gene3D" id="3.30.429.10">
    <property type="entry name" value="Macrophage Migration Inhibitory Factor"/>
    <property type="match status" value="1"/>
</dbReference>